<feature type="transmembrane region" description="Helical" evidence="7">
    <location>
        <begin position="15"/>
        <end position="37"/>
    </location>
</feature>
<keyword evidence="10" id="KW-1185">Reference proteome</keyword>
<proteinExistence type="inferred from homology"/>
<evidence type="ECO:0000256" key="4">
    <source>
        <dbReference type="ARBA" id="ARBA00023136"/>
    </source>
</evidence>
<evidence type="ECO:0000313" key="10">
    <source>
        <dbReference type="Proteomes" id="UP000799440"/>
    </source>
</evidence>
<feature type="transmembrane region" description="Helical" evidence="7">
    <location>
        <begin position="94"/>
        <end position="116"/>
    </location>
</feature>
<evidence type="ECO:0000256" key="6">
    <source>
        <dbReference type="SAM" id="MobiDB-lite"/>
    </source>
</evidence>
<reference evidence="9" key="1">
    <citation type="journal article" date="2020" name="Stud. Mycol.">
        <title>101 Dothideomycetes genomes: a test case for predicting lifestyles and emergence of pathogens.</title>
        <authorList>
            <person name="Haridas S."/>
            <person name="Albert R."/>
            <person name="Binder M."/>
            <person name="Bloem J."/>
            <person name="Labutti K."/>
            <person name="Salamov A."/>
            <person name="Andreopoulos B."/>
            <person name="Baker S."/>
            <person name="Barry K."/>
            <person name="Bills G."/>
            <person name="Bluhm B."/>
            <person name="Cannon C."/>
            <person name="Castanera R."/>
            <person name="Culley D."/>
            <person name="Daum C."/>
            <person name="Ezra D."/>
            <person name="Gonzalez J."/>
            <person name="Henrissat B."/>
            <person name="Kuo A."/>
            <person name="Liang C."/>
            <person name="Lipzen A."/>
            <person name="Lutzoni F."/>
            <person name="Magnuson J."/>
            <person name="Mondo S."/>
            <person name="Nolan M."/>
            <person name="Ohm R."/>
            <person name="Pangilinan J."/>
            <person name="Park H.-J."/>
            <person name="Ramirez L."/>
            <person name="Alfaro M."/>
            <person name="Sun H."/>
            <person name="Tritt A."/>
            <person name="Yoshinaga Y."/>
            <person name="Zwiers L.-H."/>
            <person name="Turgeon B."/>
            <person name="Goodwin S."/>
            <person name="Spatafora J."/>
            <person name="Crous P."/>
            <person name="Grigoriev I."/>
        </authorList>
    </citation>
    <scope>NUCLEOTIDE SEQUENCE</scope>
    <source>
        <strain evidence="9">CBS 119925</strain>
    </source>
</reference>
<dbReference type="OrthoDB" id="5278984at2759"/>
<evidence type="ECO:0000259" key="8">
    <source>
        <dbReference type="Pfam" id="PF20684"/>
    </source>
</evidence>
<dbReference type="AlphaFoldDB" id="A0A6A6VPE4"/>
<feature type="region of interest" description="Disordered" evidence="6">
    <location>
        <begin position="327"/>
        <end position="349"/>
    </location>
</feature>
<evidence type="ECO:0000313" key="9">
    <source>
        <dbReference type="EMBL" id="KAF2751121.1"/>
    </source>
</evidence>
<evidence type="ECO:0000256" key="7">
    <source>
        <dbReference type="SAM" id="Phobius"/>
    </source>
</evidence>
<protein>
    <recommendedName>
        <fullName evidence="8">Rhodopsin domain-containing protein</fullName>
    </recommendedName>
</protein>
<feature type="transmembrane region" description="Helical" evidence="7">
    <location>
        <begin position="174"/>
        <end position="196"/>
    </location>
</feature>
<evidence type="ECO:0000256" key="2">
    <source>
        <dbReference type="ARBA" id="ARBA00022692"/>
    </source>
</evidence>
<dbReference type="PANTHER" id="PTHR33048:SF129">
    <property type="entry name" value="INTEGRAL MEMBRANE PROTEIN-RELATED"/>
    <property type="match status" value="1"/>
</dbReference>
<dbReference type="GO" id="GO:0016020">
    <property type="term" value="C:membrane"/>
    <property type="evidence" value="ECO:0007669"/>
    <property type="project" value="UniProtKB-SubCell"/>
</dbReference>
<comment type="subcellular location">
    <subcellularLocation>
        <location evidence="1">Membrane</location>
        <topology evidence="1">Multi-pass membrane protein</topology>
    </subcellularLocation>
</comment>
<feature type="transmembrane region" description="Helical" evidence="7">
    <location>
        <begin position="128"/>
        <end position="148"/>
    </location>
</feature>
<dbReference type="InterPro" id="IPR052337">
    <property type="entry name" value="SAT4-like"/>
</dbReference>
<dbReference type="InterPro" id="IPR049326">
    <property type="entry name" value="Rhodopsin_dom_fungi"/>
</dbReference>
<sequence>MAAPLADPHSNISNVYIIPVSILLAIALILCVLRLWARATRTKRLYLDDWLIVVAEPLSIINAALAYAAIAHGWGRPMATVSPSDYTSTMKLQFAVQTTWLFTLCLVRLSVACALLRFGRDLLWRITLYFIMGLQVLISSSYVVIQFGQCRPVSANWEFVVNVKCWNVDAIIDYGWAIAAIYIAMDLTLSLLPIKLIRTLNRSRSEKFLISLLMALGLMATAVACAKMTTFTTFGSGDPLQATIAPSMYAKLEEIVGIIATSLPPLKAPIESILKKAGILKEHHLSQPSFVNTAASMQEMPCPVVQPSSSEGSLPVLKDEVQVDSLGIKPSSASSARHTNREKTTWEAV</sequence>
<dbReference type="EMBL" id="MU006562">
    <property type="protein sequence ID" value="KAF2751121.1"/>
    <property type="molecule type" value="Genomic_DNA"/>
</dbReference>
<feature type="transmembrane region" description="Helical" evidence="7">
    <location>
        <begin position="49"/>
        <end position="74"/>
    </location>
</feature>
<gene>
    <name evidence="9" type="ORF">M011DRAFT_394992</name>
</gene>
<keyword evidence="3 7" id="KW-1133">Transmembrane helix</keyword>
<feature type="transmembrane region" description="Helical" evidence="7">
    <location>
        <begin position="208"/>
        <end position="229"/>
    </location>
</feature>
<feature type="compositionally biased region" description="Basic and acidic residues" evidence="6">
    <location>
        <begin position="339"/>
        <end position="349"/>
    </location>
</feature>
<dbReference type="Pfam" id="PF20684">
    <property type="entry name" value="Fung_rhodopsin"/>
    <property type="match status" value="1"/>
</dbReference>
<accession>A0A6A6VPE4</accession>
<organism evidence="9 10">
    <name type="scientific">Sporormia fimetaria CBS 119925</name>
    <dbReference type="NCBI Taxonomy" id="1340428"/>
    <lineage>
        <taxon>Eukaryota</taxon>
        <taxon>Fungi</taxon>
        <taxon>Dikarya</taxon>
        <taxon>Ascomycota</taxon>
        <taxon>Pezizomycotina</taxon>
        <taxon>Dothideomycetes</taxon>
        <taxon>Pleosporomycetidae</taxon>
        <taxon>Pleosporales</taxon>
        <taxon>Sporormiaceae</taxon>
        <taxon>Sporormia</taxon>
    </lineage>
</organism>
<keyword evidence="4 7" id="KW-0472">Membrane</keyword>
<keyword evidence="2 7" id="KW-0812">Transmembrane</keyword>
<evidence type="ECO:0000256" key="1">
    <source>
        <dbReference type="ARBA" id="ARBA00004141"/>
    </source>
</evidence>
<dbReference type="PANTHER" id="PTHR33048">
    <property type="entry name" value="PTH11-LIKE INTEGRAL MEMBRANE PROTEIN (AFU_ORTHOLOGUE AFUA_5G11245)"/>
    <property type="match status" value="1"/>
</dbReference>
<evidence type="ECO:0000256" key="5">
    <source>
        <dbReference type="ARBA" id="ARBA00038359"/>
    </source>
</evidence>
<dbReference type="Proteomes" id="UP000799440">
    <property type="component" value="Unassembled WGS sequence"/>
</dbReference>
<name>A0A6A6VPE4_9PLEO</name>
<comment type="similarity">
    <text evidence="5">Belongs to the SAT4 family.</text>
</comment>
<feature type="domain" description="Rhodopsin" evidence="8">
    <location>
        <begin position="33"/>
        <end position="271"/>
    </location>
</feature>
<evidence type="ECO:0000256" key="3">
    <source>
        <dbReference type="ARBA" id="ARBA00022989"/>
    </source>
</evidence>